<dbReference type="CDD" id="cd05233">
    <property type="entry name" value="SDR_c"/>
    <property type="match status" value="1"/>
</dbReference>
<evidence type="ECO:0000256" key="2">
    <source>
        <dbReference type="ARBA" id="ARBA00023002"/>
    </source>
</evidence>
<evidence type="ECO:0000313" key="5">
    <source>
        <dbReference type="Proteomes" id="UP001209570"/>
    </source>
</evidence>
<feature type="transmembrane region" description="Helical" evidence="3">
    <location>
        <begin position="12"/>
        <end position="32"/>
    </location>
</feature>
<dbReference type="EMBL" id="JAKCXM010000274">
    <property type="protein sequence ID" value="KAJ0396912.1"/>
    <property type="molecule type" value="Genomic_DNA"/>
</dbReference>
<name>A0AAD5Q4H4_PYTIN</name>
<proteinExistence type="inferred from homology"/>
<comment type="similarity">
    <text evidence="1">Belongs to the short-chain dehydrogenases/reductases (SDR) family.</text>
</comment>
<gene>
    <name evidence="4" type="ORF">P43SY_000971</name>
</gene>
<feature type="transmembrane region" description="Helical" evidence="3">
    <location>
        <begin position="38"/>
        <end position="56"/>
    </location>
</feature>
<sequence>MARRKSYGVGVAWHMGAHLSGVLILALSYVSADRVVSALRWLLFIYFLLASLDVVLTRYHRWQFVPLSPQPKRFALVTGATAGLGREIAYALAEKKYSLVLAARTAPLLERMRAEIELVHKPVDVELCVCDLSTPAGVDTLVEFLREKNLVVDLLVNAATDGGDGEQHSAFVDLPADRLEQMLRVNLTAMTRLTHAVVPQMIKRGIGFVLNLSSVGAVSAAPTAAAFTAAKAYVSSFSQALQYELRSTGVTVTAFHVGALEVNLNDPSVRKQQLSVGEMGPWVVHPKDCAQFALDALFNAQDVAYDSYLNQLWAFLLRAFIPTRVGHAMLAISWRPLRDAWKMLKR</sequence>
<dbReference type="Pfam" id="PF00106">
    <property type="entry name" value="adh_short"/>
    <property type="match status" value="1"/>
</dbReference>
<organism evidence="4 5">
    <name type="scientific">Pythium insidiosum</name>
    <name type="common">Pythiosis disease agent</name>
    <dbReference type="NCBI Taxonomy" id="114742"/>
    <lineage>
        <taxon>Eukaryota</taxon>
        <taxon>Sar</taxon>
        <taxon>Stramenopiles</taxon>
        <taxon>Oomycota</taxon>
        <taxon>Peronosporomycetes</taxon>
        <taxon>Pythiales</taxon>
        <taxon>Pythiaceae</taxon>
        <taxon>Pythium</taxon>
    </lineage>
</organism>
<reference evidence="4" key="1">
    <citation type="submission" date="2021-12" db="EMBL/GenBank/DDBJ databases">
        <title>Prjna785345.</title>
        <authorList>
            <person name="Rujirawat T."/>
            <person name="Krajaejun T."/>
        </authorList>
    </citation>
    <scope>NUCLEOTIDE SEQUENCE</scope>
    <source>
        <strain evidence="4">Pi057C3</strain>
    </source>
</reference>
<protein>
    <submittedName>
        <fullName evidence="4">Uncharacterized protein</fullName>
    </submittedName>
</protein>
<keyword evidence="5" id="KW-1185">Reference proteome</keyword>
<dbReference type="PRINTS" id="PR00081">
    <property type="entry name" value="GDHRDH"/>
</dbReference>
<keyword evidence="3" id="KW-1133">Transmembrane helix</keyword>
<keyword evidence="3" id="KW-0812">Transmembrane</keyword>
<evidence type="ECO:0000256" key="1">
    <source>
        <dbReference type="ARBA" id="ARBA00006484"/>
    </source>
</evidence>
<dbReference type="Proteomes" id="UP001209570">
    <property type="component" value="Unassembled WGS sequence"/>
</dbReference>
<dbReference type="PANTHER" id="PTHR43899">
    <property type="entry name" value="RH59310P"/>
    <property type="match status" value="1"/>
</dbReference>
<dbReference type="Gene3D" id="3.40.50.720">
    <property type="entry name" value="NAD(P)-binding Rossmann-like Domain"/>
    <property type="match status" value="1"/>
</dbReference>
<dbReference type="InterPro" id="IPR051019">
    <property type="entry name" value="VLCFA-Steroid_DH"/>
</dbReference>
<evidence type="ECO:0000256" key="3">
    <source>
        <dbReference type="SAM" id="Phobius"/>
    </source>
</evidence>
<accession>A0AAD5Q4H4</accession>
<comment type="caution">
    <text evidence="4">The sequence shown here is derived from an EMBL/GenBank/DDBJ whole genome shotgun (WGS) entry which is preliminary data.</text>
</comment>
<dbReference type="InterPro" id="IPR002347">
    <property type="entry name" value="SDR_fam"/>
</dbReference>
<keyword evidence="3" id="KW-0472">Membrane</keyword>
<dbReference type="GO" id="GO:0016491">
    <property type="term" value="F:oxidoreductase activity"/>
    <property type="evidence" value="ECO:0007669"/>
    <property type="project" value="UniProtKB-KW"/>
</dbReference>
<dbReference type="PANTHER" id="PTHR43899:SF13">
    <property type="entry name" value="RH59310P"/>
    <property type="match status" value="1"/>
</dbReference>
<keyword evidence="2" id="KW-0560">Oxidoreductase</keyword>
<dbReference type="SUPFAM" id="SSF51735">
    <property type="entry name" value="NAD(P)-binding Rossmann-fold domains"/>
    <property type="match status" value="1"/>
</dbReference>
<evidence type="ECO:0000313" key="4">
    <source>
        <dbReference type="EMBL" id="KAJ0396912.1"/>
    </source>
</evidence>
<dbReference type="AlphaFoldDB" id="A0AAD5Q4H4"/>
<dbReference type="InterPro" id="IPR036291">
    <property type="entry name" value="NAD(P)-bd_dom_sf"/>
</dbReference>